<evidence type="ECO:0000256" key="1">
    <source>
        <dbReference type="SAM" id="MobiDB-lite"/>
    </source>
</evidence>
<keyword evidence="2" id="KW-0238">DNA-binding</keyword>
<sequence length="170" mass="18733">MKPIGYWLNRTDKALTHCMNDMLEGFGLTRTAWQVLNVIRDTPESTDADVLSVLASNADTSTLIAAIDTVLAEGWVARPAPERLALTPGGRQQLADVAGRVEAFRSLSTTGISPDEYRTAVFVLERMTHNLETPRQHETAVRPTQQNAPVEGPAGLMDRYQGHQQIHRTA</sequence>
<dbReference type="InterPro" id="IPR036390">
    <property type="entry name" value="WH_DNA-bd_sf"/>
</dbReference>
<dbReference type="AlphaFoldDB" id="A0A7W7LDI6"/>
<gene>
    <name evidence="2" type="ORF">FHS38_004030</name>
</gene>
<evidence type="ECO:0000313" key="2">
    <source>
        <dbReference type="EMBL" id="MBB4887962.1"/>
    </source>
</evidence>
<dbReference type="GO" id="GO:0003677">
    <property type="term" value="F:DNA binding"/>
    <property type="evidence" value="ECO:0007669"/>
    <property type="project" value="UniProtKB-KW"/>
</dbReference>
<dbReference type="RefSeq" id="WP_184735228.1">
    <property type="nucleotide sequence ID" value="NZ_BMRW01000008.1"/>
</dbReference>
<protein>
    <submittedName>
        <fullName evidence="2">DNA-binding MarR family transcriptional regulator</fullName>
    </submittedName>
</protein>
<comment type="caution">
    <text evidence="2">The sequence shown here is derived from an EMBL/GenBank/DDBJ whole genome shotgun (WGS) entry which is preliminary data.</text>
</comment>
<reference evidence="2 3" key="1">
    <citation type="submission" date="2020-08" db="EMBL/GenBank/DDBJ databases">
        <title>Genomic Encyclopedia of Type Strains, Phase III (KMG-III): the genomes of soil and plant-associated and newly described type strains.</title>
        <authorList>
            <person name="Whitman W."/>
        </authorList>
    </citation>
    <scope>NUCLEOTIDE SEQUENCE [LARGE SCALE GENOMIC DNA]</scope>
    <source>
        <strain evidence="2 3">CECT 3265</strain>
    </source>
</reference>
<dbReference type="InterPro" id="IPR036388">
    <property type="entry name" value="WH-like_DNA-bd_sf"/>
</dbReference>
<evidence type="ECO:0000313" key="3">
    <source>
        <dbReference type="Proteomes" id="UP000556436"/>
    </source>
</evidence>
<accession>A0A7W7LDI6</accession>
<dbReference type="EMBL" id="JACHJG010000008">
    <property type="protein sequence ID" value="MBB4887962.1"/>
    <property type="molecule type" value="Genomic_DNA"/>
</dbReference>
<organism evidence="2 3">
    <name type="scientific">Streptomyces netropsis</name>
    <name type="common">Streptoverticillium netropsis</name>
    <dbReference type="NCBI Taxonomy" id="55404"/>
    <lineage>
        <taxon>Bacteria</taxon>
        <taxon>Bacillati</taxon>
        <taxon>Actinomycetota</taxon>
        <taxon>Actinomycetes</taxon>
        <taxon>Kitasatosporales</taxon>
        <taxon>Streptomycetaceae</taxon>
        <taxon>Streptomyces</taxon>
    </lineage>
</organism>
<dbReference type="Proteomes" id="UP000556436">
    <property type="component" value="Unassembled WGS sequence"/>
</dbReference>
<feature type="region of interest" description="Disordered" evidence="1">
    <location>
        <begin position="134"/>
        <end position="155"/>
    </location>
</feature>
<keyword evidence="3" id="KW-1185">Reference proteome</keyword>
<proteinExistence type="predicted"/>
<name>A0A7W7LDI6_STRNE</name>
<dbReference type="Gene3D" id="1.10.10.10">
    <property type="entry name" value="Winged helix-like DNA-binding domain superfamily/Winged helix DNA-binding domain"/>
    <property type="match status" value="1"/>
</dbReference>
<dbReference type="SUPFAM" id="SSF46785">
    <property type="entry name" value="Winged helix' DNA-binding domain"/>
    <property type="match status" value="1"/>
</dbReference>